<protein>
    <submittedName>
        <fullName evidence="4">EAL domain-containing protein</fullName>
    </submittedName>
</protein>
<dbReference type="SUPFAM" id="SSF55073">
    <property type="entry name" value="Nucleotide cyclase"/>
    <property type="match status" value="1"/>
</dbReference>
<comment type="caution">
    <text evidence="4">The sequence shown here is derived from an EMBL/GenBank/DDBJ whole genome shotgun (WGS) entry which is preliminary data.</text>
</comment>
<evidence type="ECO:0000256" key="1">
    <source>
        <dbReference type="SAM" id="MobiDB-lite"/>
    </source>
</evidence>
<proteinExistence type="predicted"/>
<feature type="region of interest" description="Disordered" evidence="1">
    <location>
        <begin position="1"/>
        <end position="20"/>
    </location>
</feature>
<dbReference type="CDD" id="cd01949">
    <property type="entry name" value="GGDEF"/>
    <property type="match status" value="1"/>
</dbReference>
<dbReference type="CDD" id="cd01948">
    <property type="entry name" value="EAL"/>
    <property type="match status" value="1"/>
</dbReference>
<accession>A0ABV9S8N7</accession>
<dbReference type="SMART" id="SM00052">
    <property type="entry name" value="EAL"/>
    <property type="match status" value="1"/>
</dbReference>
<evidence type="ECO:0000313" key="4">
    <source>
        <dbReference type="EMBL" id="MFC4858113.1"/>
    </source>
</evidence>
<dbReference type="InterPro" id="IPR035919">
    <property type="entry name" value="EAL_sf"/>
</dbReference>
<gene>
    <name evidence="4" type="ORF">ACFPCV_31825</name>
</gene>
<dbReference type="InterPro" id="IPR029787">
    <property type="entry name" value="Nucleotide_cyclase"/>
</dbReference>
<dbReference type="InterPro" id="IPR043128">
    <property type="entry name" value="Rev_trsase/Diguanyl_cyclase"/>
</dbReference>
<dbReference type="InterPro" id="IPR052155">
    <property type="entry name" value="Biofilm_reg_signaling"/>
</dbReference>
<evidence type="ECO:0000313" key="5">
    <source>
        <dbReference type="Proteomes" id="UP001595859"/>
    </source>
</evidence>
<dbReference type="PANTHER" id="PTHR44757">
    <property type="entry name" value="DIGUANYLATE CYCLASE DGCP"/>
    <property type="match status" value="1"/>
</dbReference>
<dbReference type="NCBIfam" id="TIGR00254">
    <property type="entry name" value="GGDEF"/>
    <property type="match status" value="1"/>
</dbReference>
<dbReference type="PANTHER" id="PTHR44757:SF2">
    <property type="entry name" value="BIOFILM ARCHITECTURE MAINTENANCE PROTEIN MBAA"/>
    <property type="match status" value="1"/>
</dbReference>
<dbReference type="EMBL" id="JBHSIS010000022">
    <property type="protein sequence ID" value="MFC4858113.1"/>
    <property type="molecule type" value="Genomic_DNA"/>
</dbReference>
<dbReference type="InterPro" id="IPR000160">
    <property type="entry name" value="GGDEF_dom"/>
</dbReference>
<name>A0ABV9S8N7_9PSEU</name>
<organism evidence="4 5">
    <name type="scientific">Actinophytocola glycyrrhizae</name>
    <dbReference type="NCBI Taxonomy" id="2044873"/>
    <lineage>
        <taxon>Bacteria</taxon>
        <taxon>Bacillati</taxon>
        <taxon>Actinomycetota</taxon>
        <taxon>Actinomycetes</taxon>
        <taxon>Pseudonocardiales</taxon>
        <taxon>Pseudonocardiaceae</taxon>
    </lineage>
</organism>
<dbReference type="PROSITE" id="PS50883">
    <property type="entry name" value="EAL"/>
    <property type="match status" value="1"/>
</dbReference>
<dbReference type="SMART" id="SM00267">
    <property type="entry name" value="GGDEF"/>
    <property type="match status" value="1"/>
</dbReference>
<dbReference type="RefSeq" id="WP_378060344.1">
    <property type="nucleotide sequence ID" value="NZ_JBHSIS010000022.1"/>
</dbReference>
<dbReference type="Pfam" id="PF00990">
    <property type="entry name" value="GGDEF"/>
    <property type="match status" value="1"/>
</dbReference>
<reference evidence="5" key="1">
    <citation type="journal article" date="2019" name="Int. J. Syst. Evol. Microbiol.">
        <title>The Global Catalogue of Microorganisms (GCM) 10K type strain sequencing project: providing services to taxonomists for standard genome sequencing and annotation.</title>
        <authorList>
            <consortium name="The Broad Institute Genomics Platform"/>
            <consortium name="The Broad Institute Genome Sequencing Center for Infectious Disease"/>
            <person name="Wu L."/>
            <person name="Ma J."/>
        </authorList>
    </citation>
    <scope>NUCLEOTIDE SEQUENCE [LARGE SCALE GENOMIC DNA]</scope>
    <source>
        <strain evidence="5">ZS-22-S1</strain>
    </source>
</reference>
<dbReference type="Proteomes" id="UP001595859">
    <property type="component" value="Unassembled WGS sequence"/>
</dbReference>
<dbReference type="PROSITE" id="PS50887">
    <property type="entry name" value="GGDEF"/>
    <property type="match status" value="1"/>
</dbReference>
<evidence type="ECO:0000259" key="2">
    <source>
        <dbReference type="PROSITE" id="PS50883"/>
    </source>
</evidence>
<dbReference type="Pfam" id="PF00563">
    <property type="entry name" value="EAL"/>
    <property type="match status" value="1"/>
</dbReference>
<dbReference type="Gene3D" id="3.30.70.270">
    <property type="match status" value="1"/>
</dbReference>
<feature type="compositionally biased region" description="Pro residues" evidence="1">
    <location>
        <begin position="1"/>
        <end position="12"/>
    </location>
</feature>
<dbReference type="SUPFAM" id="SSF141868">
    <property type="entry name" value="EAL domain-like"/>
    <property type="match status" value="1"/>
</dbReference>
<feature type="domain" description="EAL" evidence="2">
    <location>
        <begin position="349"/>
        <end position="589"/>
    </location>
</feature>
<evidence type="ECO:0000259" key="3">
    <source>
        <dbReference type="PROSITE" id="PS50887"/>
    </source>
</evidence>
<dbReference type="Gene3D" id="3.20.20.450">
    <property type="entry name" value="EAL domain"/>
    <property type="match status" value="1"/>
</dbReference>
<dbReference type="InterPro" id="IPR001633">
    <property type="entry name" value="EAL_dom"/>
</dbReference>
<feature type="domain" description="GGDEF" evidence="3">
    <location>
        <begin position="208"/>
        <end position="342"/>
    </location>
</feature>
<keyword evidence="5" id="KW-1185">Reference proteome</keyword>
<sequence length="589" mass="63445">MTKPLPNGPRAPVPRSAKEREKARVRLARKWAYLISSTAYVPLKHTELEEPMLELVHELFAALVAEPLGLEEAELAGARLVALNCADKSSLQCTFDVLAGPLLTDDDVRDLPPERVVRLLGALSAGFTEAVRRRTTDQQEGMCRALMEVAKKAMHAAENRKTDFGDTSTELTLLRRQLSHQLLHDAQTGLPNRQFFSTRLEEVLNSGSPTTLYRIELNGFSVFNEGLGGPRADMLMTAIAVRLRAALPGMMVARFDRADFTVLQDSGTDSTAPVDVIAAINDAVATTTRVADLGLVTSASIGVVQSPPHRANPVEFLQAADIALRHAKEEGPGRSRLLMPEEDAHDRRLLRMAAGLPGAIENGQLPVGYRLRVDLTDEQPVGVDAYVRWQETGLSEVVEQTGLAPRVGQLLLRDACERLSGASLPLSVRLSPNQSAAPDLVDTVLDVLDETALPANRLQLAMPAAEVFDGRARSVDNLSSLATAGVGMAVHDFGGDPSEVVRLGGLPLRAVALTARLVSQARGASRKSLVAKALTGLAAMVHESGATVAVDDVRSRREAEWWRHAGADTASGPLFVVGGEREDLVELFD</sequence>